<dbReference type="GO" id="GO:0005737">
    <property type="term" value="C:cytoplasm"/>
    <property type="evidence" value="ECO:0007669"/>
    <property type="project" value="UniProtKB-SubCell"/>
</dbReference>
<dbReference type="InterPro" id="IPR008278">
    <property type="entry name" value="4-PPantetheinyl_Trfase_dom"/>
</dbReference>
<dbReference type="GO" id="GO:0008897">
    <property type="term" value="F:holo-[acyl-carrier-protein] synthase activity"/>
    <property type="evidence" value="ECO:0007669"/>
    <property type="project" value="UniProtKB-UniRule"/>
</dbReference>
<keyword evidence="11" id="KW-1185">Reference proteome</keyword>
<evidence type="ECO:0000256" key="3">
    <source>
        <dbReference type="ARBA" id="ARBA00022723"/>
    </source>
</evidence>
<accession>A0A0R2AFS4</accession>
<comment type="subcellular location">
    <subcellularLocation>
        <location evidence="8">Cytoplasm</location>
    </subcellularLocation>
</comment>
<evidence type="ECO:0000256" key="8">
    <source>
        <dbReference type="HAMAP-Rule" id="MF_00101"/>
    </source>
</evidence>
<dbReference type="NCBIfam" id="TIGR00516">
    <property type="entry name" value="acpS"/>
    <property type="match status" value="1"/>
</dbReference>
<feature type="binding site" evidence="8">
    <location>
        <position position="58"/>
    </location>
    <ligand>
        <name>Mg(2+)</name>
        <dbReference type="ChEBI" id="CHEBI:18420"/>
    </ligand>
</feature>
<keyword evidence="2 8" id="KW-0808">Transferase</keyword>
<dbReference type="EC" id="2.7.8.7" evidence="8"/>
<reference evidence="10 11" key="1">
    <citation type="journal article" date="2015" name="Genome Announc.">
        <title>Expanding the biotechnology potential of lactobacilli through comparative genomics of 213 strains and associated genera.</title>
        <authorList>
            <person name="Sun Z."/>
            <person name="Harris H.M."/>
            <person name="McCann A."/>
            <person name="Guo C."/>
            <person name="Argimon S."/>
            <person name="Zhang W."/>
            <person name="Yang X."/>
            <person name="Jeffery I.B."/>
            <person name="Cooney J.C."/>
            <person name="Kagawa T.F."/>
            <person name="Liu W."/>
            <person name="Song Y."/>
            <person name="Salvetti E."/>
            <person name="Wrobel A."/>
            <person name="Rasinkangas P."/>
            <person name="Parkhill J."/>
            <person name="Rea M.C."/>
            <person name="O'Sullivan O."/>
            <person name="Ritari J."/>
            <person name="Douillard F.P."/>
            <person name="Paul Ross R."/>
            <person name="Yang R."/>
            <person name="Briner A.E."/>
            <person name="Felis G.E."/>
            <person name="de Vos W.M."/>
            <person name="Barrangou R."/>
            <person name="Klaenhammer T.R."/>
            <person name="Caufield P.W."/>
            <person name="Cui Y."/>
            <person name="Zhang H."/>
            <person name="O'Toole P.W."/>
        </authorList>
    </citation>
    <scope>NUCLEOTIDE SEQUENCE [LARGE SCALE GENOMIC DNA]</scope>
    <source>
        <strain evidence="10 11">DSM 20509</strain>
    </source>
</reference>
<organism evidence="10 11">
    <name type="scientific">Ligilactobacillus agilis DSM 20509</name>
    <dbReference type="NCBI Taxonomy" id="1423718"/>
    <lineage>
        <taxon>Bacteria</taxon>
        <taxon>Bacillati</taxon>
        <taxon>Bacillota</taxon>
        <taxon>Bacilli</taxon>
        <taxon>Lactobacillales</taxon>
        <taxon>Lactobacillaceae</taxon>
        <taxon>Ligilactobacillus</taxon>
    </lineage>
</organism>
<feature type="binding site" evidence="8">
    <location>
        <position position="8"/>
    </location>
    <ligand>
        <name>Mg(2+)</name>
        <dbReference type="ChEBI" id="CHEBI:18420"/>
    </ligand>
</feature>
<comment type="caution">
    <text evidence="10">The sequence shown here is derived from an EMBL/GenBank/DDBJ whole genome shotgun (WGS) entry which is preliminary data.</text>
</comment>
<comment type="similarity">
    <text evidence="8">Belongs to the P-Pant transferase superfamily. AcpS family.</text>
</comment>
<dbReference type="InterPro" id="IPR037143">
    <property type="entry name" value="4-PPantetheinyl_Trfase_dom_sf"/>
</dbReference>
<dbReference type="NCBIfam" id="TIGR00556">
    <property type="entry name" value="pantethn_trn"/>
    <property type="match status" value="1"/>
</dbReference>
<keyword evidence="7 8" id="KW-0275">Fatty acid biosynthesis</keyword>
<dbReference type="OrthoDB" id="517356at2"/>
<dbReference type="GO" id="GO:0006633">
    <property type="term" value="P:fatty acid biosynthetic process"/>
    <property type="evidence" value="ECO:0007669"/>
    <property type="project" value="UniProtKB-UniRule"/>
</dbReference>
<keyword evidence="4 8" id="KW-0276">Fatty acid metabolism</keyword>
<dbReference type="Gene3D" id="3.90.470.20">
    <property type="entry name" value="4'-phosphopantetheinyl transferase domain"/>
    <property type="match status" value="1"/>
</dbReference>
<evidence type="ECO:0000313" key="10">
    <source>
        <dbReference type="EMBL" id="KRM65997.1"/>
    </source>
</evidence>
<gene>
    <name evidence="8" type="primary">acpS</name>
    <name evidence="10" type="ORF">FC14_GL000756</name>
</gene>
<keyword evidence="5 8" id="KW-0460">Magnesium</keyword>
<evidence type="ECO:0000256" key="4">
    <source>
        <dbReference type="ARBA" id="ARBA00022832"/>
    </source>
</evidence>
<dbReference type="SUPFAM" id="SSF56214">
    <property type="entry name" value="4'-phosphopantetheinyl transferase"/>
    <property type="match status" value="1"/>
</dbReference>
<comment type="function">
    <text evidence="8">Transfers the 4'-phosphopantetheine moiety from coenzyme A to a Ser of acyl-carrier-protein.</text>
</comment>
<keyword evidence="6 8" id="KW-0443">Lipid metabolism</keyword>
<keyword evidence="8" id="KW-0963">Cytoplasm</keyword>
<comment type="catalytic activity">
    <reaction evidence="8">
        <text>apo-[ACP] + CoA = holo-[ACP] + adenosine 3',5'-bisphosphate + H(+)</text>
        <dbReference type="Rhea" id="RHEA:12068"/>
        <dbReference type="Rhea" id="RHEA-COMP:9685"/>
        <dbReference type="Rhea" id="RHEA-COMP:9690"/>
        <dbReference type="ChEBI" id="CHEBI:15378"/>
        <dbReference type="ChEBI" id="CHEBI:29999"/>
        <dbReference type="ChEBI" id="CHEBI:57287"/>
        <dbReference type="ChEBI" id="CHEBI:58343"/>
        <dbReference type="ChEBI" id="CHEBI:64479"/>
        <dbReference type="EC" id="2.7.8.7"/>
    </reaction>
</comment>
<keyword evidence="1 8" id="KW-0444">Lipid biosynthesis</keyword>
<evidence type="ECO:0000313" key="11">
    <source>
        <dbReference type="Proteomes" id="UP000051008"/>
    </source>
</evidence>
<protein>
    <recommendedName>
        <fullName evidence="8">Holo-[acyl-carrier-protein] synthase</fullName>
        <shortName evidence="8">Holo-ACP synthase</shortName>
        <ecNumber evidence="8">2.7.8.7</ecNumber>
    </recommendedName>
    <alternativeName>
        <fullName evidence="8">4'-phosphopantetheinyl transferase AcpS</fullName>
    </alternativeName>
</protein>
<dbReference type="InterPro" id="IPR004568">
    <property type="entry name" value="Ppantetheine-prot_Trfase_dom"/>
</dbReference>
<proteinExistence type="inferred from homology"/>
<dbReference type="Proteomes" id="UP000051008">
    <property type="component" value="Unassembled WGS sequence"/>
</dbReference>
<comment type="cofactor">
    <cofactor evidence="8">
        <name>Mg(2+)</name>
        <dbReference type="ChEBI" id="CHEBI:18420"/>
    </cofactor>
</comment>
<evidence type="ECO:0000256" key="2">
    <source>
        <dbReference type="ARBA" id="ARBA00022679"/>
    </source>
</evidence>
<evidence type="ECO:0000256" key="5">
    <source>
        <dbReference type="ARBA" id="ARBA00022842"/>
    </source>
</evidence>
<evidence type="ECO:0000256" key="7">
    <source>
        <dbReference type="ARBA" id="ARBA00023160"/>
    </source>
</evidence>
<dbReference type="HAMAP" id="MF_00101">
    <property type="entry name" value="AcpS"/>
    <property type="match status" value="1"/>
</dbReference>
<evidence type="ECO:0000259" key="9">
    <source>
        <dbReference type="Pfam" id="PF01648"/>
    </source>
</evidence>
<sequence>MIYGQGIDIASLKRIKAAYQKNPKFAAKVLTEGELAVFETLSPKRQVEFLAGRFSAKEAYSKAVGSGIGSQVGFSDLEILNNKQGRPVIVKHPLQNKLRVHLSITHDNEVVVTSVILEKLGGFERLKSYFK</sequence>
<dbReference type="RefSeq" id="WP_056975791.1">
    <property type="nucleotide sequence ID" value="NZ_AYYP01000009.1"/>
</dbReference>
<dbReference type="GO" id="GO:0000287">
    <property type="term" value="F:magnesium ion binding"/>
    <property type="evidence" value="ECO:0007669"/>
    <property type="project" value="UniProtKB-UniRule"/>
</dbReference>
<evidence type="ECO:0000256" key="6">
    <source>
        <dbReference type="ARBA" id="ARBA00023098"/>
    </source>
</evidence>
<evidence type="ECO:0000256" key="1">
    <source>
        <dbReference type="ARBA" id="ARBA00022516"/>
    </source>
</evidence>
<dbReference type="Pfam" id="PF01648">
    <property type="entry name" value="ACPS"/>
    <property type="match status" value="1"/>
</dbReference>
<dbReference type="PATRIC" id="fig|1423718.3.peg.789"/>
<dbReference type="AlphaFoldDB" id="A0A0R2AFS4"/>
<keyword evidence="3 8" id="KW-0479">Metal-binding</keyword>
<dbReference type="EMBL" id="AYYP01000009">
    <property type="protein sequence ID" value="KRM65997.1"/>
    <property type="molecule type" value="Genomic_DNA"/>
</dbReference>
<name>A0A0R2AFS4_9LACO</name>
<dbReference type="InterPro" id="IPR002582">
    <property type="entry name" value="ACPS"/>
</dbReference>
<feature type="domain" description="4'-phosphopantetheinyl transferase" evidence="9">
    <location>
        <begin position="6"/>
        <end position="112"/>
    </location>
</feature>